<dbReference type="EMBL" id="BFBY01000003">
    <property type="protein sequence ID" value="GBG04660.1"/>
    <property type="molecule type" value="Genomic_DNA"/>
</dbReference>
<name>A0A2Z6TEP2_9LACO</name>
<feature type="transmembrane region" description="Helical" evidence="8">
    <location>
        <begin position="104"/>
        <end position="127"/>
    </location>
</feature>
<sequence length="178" mass="20778">MATLRKWYVGIALFFAMILDGSLALAFQKIFYHPTWGTACWFTVVGICLIALFDDLNKNNIWLILAIGVLADGYYFGYFGIYTVAFPLLYYILQKLTRFLPETFWFRLIVCLLSYLFVSVYVFFIYAIIGTQQIGIKSLLLSIFPSWVVCAIIFFITYAFWQNLIGKYPFLENQKNYL</sequence>
<comment type="similarity">
    <text evidence="2">Belongs to the MreD family.</text>
</comment>
<dbReference type="NCBIfam" id="TIGR03426">
    <property type="entry name" value="shape_MreD"/>
    <property type="match status" value="1"/>
</dbReference>
<keyword evidence="7 8" id="KW-0472">Membrane</keyword>
<evidence type="ECO:0000313" key="10">
    <source>
        <dbReference type="Proteomes" id="UP000257317"/>
    </source>
</evidence>
<dbReference type="Proteomes" id="UP000257317">
    <property type="component" value="Unassembled WGS sequence"/>
</dbReference>
<evidence type="ECO:0000313" key="9">
    <source>
        <dbReference type="EMBL" id="GBG04660.1"/>
    </source>
</evidence>
<evidence type="ECO:0000256" key="6">
    <source>
        <dbReference type="ARBA" id="ARBA00022989"/>
    </source>
</evidence>
<dbReference type="RefSeq" id="WP_117118003.1">
    <property type="nucleotide sequence ID" value="NZ_BFBY01000003.1"/>
</dbReference>
<keyword evidence="5" id="KW-0133">Cell shape</keyword>
<keyword evidence="4 8" id="KW-0812">Transmembrane</keyword>
<feature type="transmembrane region" description="Helical" evidence="8">
    <location>
        <begin position="36"/>
        <end position="54"/>
    </location>
</feature>
<evidence type="ECO:0000256" key="3">
    <source>
        <dbReference type="ARBA" id="ARBA00022475"/>
    </source>
</evidence>
<comment type="subcellular location">
    <subcellularLocation>
        <location evidence="1">Cell membrane</location>
        <topology evidence="1">Multi-pass membrane protein</topology>
    </subcellularLocation>
</comment>
<proteinExistence type="inferred from homology"/>
<accession>A0A2Z6TEP2</accession>
<evidence type="ECO:0000256" key="2">
    <source>
        <dbReference type="ARBA" id="ARBA00007776"/>
    </source>
</evidence>
<keyword evidence="6 8" id="KW-1133">Transmembrane helix</keyword>
<keyword evidence="10" id="KW-1185">Reference proteome</keyword>
<dbReference type="AlphaFoldDB" id="A0A2Z6TEP2"/>
<feature type="transmembrane region" description="Helical" evidence="8">
    <location>
        <begin position="139"/>
        <end position="161"/>
    </location>
</feature>
<dbReference type="OrthoDB" id="2148512at2"/>
<feature type="transmembrane region" description="Helical" evidence="8">
    <location>
        <begin position="61"/>
        <end position="92"/>
    </location>
</feature>
<evidence type="ECO:0000256" key="5">
    <source>
        <dbReference type="ARBA" id="ARBA00022960"/>
    </source>
</evidence>
<evidence type="ECO:0000256" key="1">
    <source>
        <dbReference type="ARBA" id="ARBA00004651"/>
    </source>
</evidence>
<comment type="caution">
    <text evidence="9">The sequence shown here is derived from an EMBL/GenBank/DDBJ whole genome shotgun (WGS) entry which is preliminary data.</text>
</comment>
<dbReference type="GO" id="GO:0005886">
    <property type="term" value="C:plasma membrane"/>
    <property type="evidence" value="ECO:0007669"/>
    <property type="project" value="UniProtKB-SubCell"/>
</dbReference>
<dbReference type="Pfam" id="PF04093">
    <property type="entry name" value="MreD"/>
    <property type="match status" value="1"/>
</dbReference>
<reference evidence="10" key="1">
    <citation type="submission" date="2018-03" db="EMBL/GenBank/DDBJ databases">
        <title>New taxa in the Lactobacillus gasseri group.</title>
        <authorList>
            <person name="Tanizawa Y."/>
            <person name="Tohno M."/>
            <person name="Endo A."/>
            <person name="Arita M."/>
        </authorList>
    </citation>
    <scope>NUCLEOTIDE SEQUENCE [LARGE SCALE GENOMIC DNA]</scope>
    <source>
        <strain evidence="10">DSM 24759</strain>
    </source>
</reference>
<gene>
    <name evidence="9" type="primary">mreD</name>
    <name evidence="9" type="ORF">LrDSM24759_05740</name>
</gene>
<evidence type="ECO:0000256" key="7">
    <source>
        <dbReference type="ARBA" id="ARBA00023136"/>
    </source>
</evidence>
<protein>
    <submittedName>
        <fullName evidence="9">Rod shape-determining protein MreD</fullName>
    </submittedName>
</protein>
<keyword evidence="3" id="KW-1003">Cell membrane</keyword>
<organism evidence="9 10">
    <name type="scientific">Lactobacillus rodentium</name>
    <dbReference type="NCBI Taxonomy" id="947835"/>
    <lineage>
        <taxon>Bacteria</taxon>
        <taxon>Bacillati</taxon>
        <taxon>Bacillota</taxon>
        <taxon>Bacilli</taxon>
        <taxon>Lactobacillales</taxon>
        <taxon>Lactobacillaceae</taxon>
        <taxon>Lactobacillus</taxon>
    </lineage>
</organism>
<evidence type="ECO:0000256" key="8">
    <source>
        <dbReference type="SAM" id="Phobius"/>
    </source>
</evidence>
<dbReference type="InterPro" id="IPR007227">
    <property type="entry name" value="Cell_shape_determining_MreD"/>
</dbReference>
<evidence type="ECO:0000256" key="4">
    <source>
        <dbReference type="ARBA" id="ARBA00022692"/>
    </source>
</evidence>
<dbReference type="GO" id="GO:0008360">
    <property type="term" value="P:regulation of cell shape"/>
    <property type="evidence" value="ECO:0007669"/>
    <property type="project" value="UniProtKB-KW"/>
</dbReference>